<dbReference type="EMBL" id="QJRN01000007">
    <property type="protein sequence ID" value="PYC37358.1"/>
    <property type="molecule type" value="Genomic_DNA"/>
</dbReference>
<dbReference type="InterPro" id="IPR036380">
    <property type="entry name" value="Isochorismatase-like_sf"/>
</dbReference>
<proteinExistence type="predicted"/>
<name>A0A9Q6IGB6_9PSED</name>
<dbReference type="InterPro" id="IPR050272">
    <property type="entry name" value="Isochorismatase-like_hydrls"/>
</dbReference>
<comment type="caution">
    <text evidence="3">The sequence shown here is derived from an EMBL/GenBank/DDBJ whole genome shotgun (WGS) entry which is preliminary data.</text>
</comment>
<dbReference type="Pfam" id="PF00857">
    <property type="entry name" value="Isochorismatase"/>
    <property type="match status" value="1"/>
</dbReference>
<evidence type="ECO:0000313" key="4">
    <source>
        <dbReference type="Proteomes" id="UP000248188"/>
    </source>
</evidence>
<dbReference type="Gene3D" id="3.40.50.850">
    <property type="entry name" value="Isochorismatase-like"/>
    <property type="match status" value="1"/>
</dbReference>
<evidence type="ECO:0000256" key="1">
    <source>
        <dbReference type="ARBA" id="ARBA00022801"/>
    </source>
</evidence>
<protein>
    <submittedName>
        <fullName evidence="3">Cysteine hydrolase</fullName>
    </submittedName>
</protein>
<feature type="domain" description="Isochorismatase-like" evidence="2">
    <location>
        <begin position="7"/>
        <end position="189"/>
    </location>
</feature>
<dbReference type="SUPFAM" id="SSF52499">
    <property type="entry name" value="Isochorismatase-like hydrolases"/>
    <property type="match status" value="1"/>
</dbReference>
<dbReference type="InterPro" id="IPR000868">
    <property type="entry name" value="Isochorismatase-like_dom"/>
</dbReference>
<dbReference type="AlphaFoldDB" id="A0A9Q6IGB6"/>
<dbReference type="GO" id="GO:0016787">
    <property type="term" value="F:hydrolase activity"/>
    <property type="evidence" value="ECO:0007669"/>
    <property type="project" value="UniProtKB-KW"/>
</dbReference>
<evidence type="ECO:0000313" key="3">
    <source>
        <dbReference type="EMBL" id="PYC37358.1"/>
    </source>
</evidence>
<sequence>MMSANKALLVMDFINEIVHPEGVYAREGYYQQTQERRVLEKAASALNYARSNHLPIIFIVVGFNAHYEGFPPHSRVFAPAKEHGVLKLQTWSTQVHDDLRPREDEIVIAKSRVSPFYQTNLELILRTQGIEELVLTGVSTEHVILATTLDGHDRDFKITVLEDACAAVTQERHLAAIERISRTANISSTFSFITSSL</sequence>
<dbReference type="Proteomes" id="UP000248188">
    <property type="component" value="Unassembled WGS sequence"/>
</dbReference>
<gene>
    <name evidence="3" type="ORF">DMX08_13785</name>
</gene>
<keyword evidence="1 3" id="KW-0378">Hydrolase</keyword>
<dbReference type="OrthoDB" id="9807387at2"/>
<evidence type="ECO:0000259" key="2">
    <source>
        <dbReference type="Pfam" id="PF00857"/>
    </source>
</evidence>
<dbReference type="PANTHER" id="PTHR43540:SF1">
    <property type="entry name" value="ISOCHORISMATASE HYDROLASE"/>
    <property type="match status" value="1"/>
</dbReference>
<dbReference type="PANTHER" id="PTHR43540">
    <property type="entry name" value="PEROXYUREIDOACRYLATE/UREIDOACRYLATE AMIDOHYDROLASE-RELATED"/>
    <property type="match status" value="1"/>
</dbReference>
<accession>A0A9Q6IGB6</accession>
<organism evidence="3 4">
    <name type="scientific">Pseudomonas protegens</name>
    <dbReference type="NCBI Taxonomy" id="380021"/>
    <lineage>
        <taxon>Bacteria</taxon>
        <taxon>Pseudomonadati</taxon>
        <taxon>Pseudomonadota</taxon>
        <taxon>Gammaproteobacteria</taxon>
        <taxon>Pseudomonadales</taxon>
        <taxon>Pseudomonadaceae</taxon>
        <taxon>Pseudomonas</taxon>
    </lineage>
</organism>
<reference evidence="3 4" key="1">
    <citation type="submission" date="2018-06" db="EMBL/GenBank/DDBJ databases">
        <title>Pseudomonas diversity within urban Lake Michigan freshwaters.</title>
        <authorList>
            <person name="Batrich M."/>
            <person name="Hatzopoulos T."/>
            <person name="Putonti C."/>
        </authorList>
    </citation>
    <scope>NUCLEOTIDE SEQUENCE [LARGE SCALE GENOMIC DNA]</scope>
    <source>
        <strain evidence="3 4">MB-090624</strain>
    </source>
</reference>